<feature type="transmembrane region" description="Helical" evidence="7">
    <location>
        <begin position="270"/>
        <end position="291"/>
    </location>
</feature>
<evidence type="ECO:0000256" key="6">
    <source>
        <dbReference type="ARBA" id="ARBA00023136"/>
    </source>
</evidence>
<dbReference type="PROSITE" id="PS51257">
    <property type="entry name" value="PROKAR_LIPOPROTEIN"/>
    <property type="match status" value="1"/>
</dbReference>
<evidence type="ECO:0000256" key="2">
    <source>
        <dbReference type="ARBA" id="ARBA00005236"/>
    </source>
</evidence>
<evidence type="ECO:0000313" key="10">
    <source>
        <dbReference type="Proteomes" id="UP001189616"/>
    </source>
</evidence>
<dbReference type="EMBL" id="CATYWO010000002">
    <property type="protein sequence ID" value="CAJ0783646.1"/>
    <property type="molecule type" value="Genomic_DNA"/>
</dbReference>
<feature type="domain" description="ABC3 transporter permease C-terminal" evidence="8">
    <location>
        <begin position="665"/>
        <end position="779"/>
    </location>
</feature>
<keyword evidence="3" id="KW-1003">Cell membrane</keyword>
<accession>A0ABN9IKT5</accession>
<organism evidence="9 10">
    <name type="scientific">Ralstonia condita</name>
    <dbReference type="NCBI Taxonomy" id="3058600"/>
    <lineage>
        <taxon>Bacteria</taxon>
        <taxon>Pseudomonadati</taxon>
        <taxon>Pseudomonadota</taxon>
        <taxon>Betaproteobacteria</taxon>
        <taxon>Burkholderiales</taxon>
        <taxon>Burkholderiaceae</taxon>
        <taxon>Ralstonia</taxon>
    </lineage>
</organism>
<proteinExistence type="inferred from homology"/>
<comment type="caution">
    <text evidence="9">The sequence shown here is derived from an EMBL/GenBank/DDBJ whole genome shotgun (WGS) entry which is preliminary data.</text>
</comment>
<evidence type="ECO:0000313" key="9">
    <source>
        <dbReference type="EMBL" id="CAJ0783646.1"/>
    </source>
</evidence>
<protein>
    <recommendedName>
        <fullName evidence="8">ABC3 transporter permease C-terminal domain-containing protein</fullName>
    </recommendedName>
</protein>
<dbReference type="RefSeq" id="WP_316656824.1">
    <property type="nucleotide sequence ID" value="NZ_CATYWO010000002.1"/>
</dbReference>
<feature type="transmembrane region" description="Helical" evidence="7">
    <location>
        <begin position="20"/>
        <end position="44"/>
    </location>
</feature>
<gene>
    <name evidence="9" type="ORF">LMG7141_01415</name>
</gene>
<sequence>MVSTLVRLLWRDLWQMRAQVVAAVLVVACGVATFVAMRSTYLALLNAQQDYYTSYRFADLFVHLKRAPLETASRIAALPGVSHAEARVVSDVTVDIPGLSEPATARIVSVPEFGWPTLNLLHLQSGRYLSPGRDDEVLISAAFAEANGLQPGSHFSAILNGRWKRLHIVGIAISPEYVYEAGAGSIFPDNRHYGVVWMGTNAVSAAFRMDGAFNDLVLSLDGSVPAQHVIAQVDHALLPYGGLGAISRENQLSNRFITDEIAQNRVTATYVPAIFFLVAMFLLQNVLTRLIDTQRAQIGLMKAFGYGDLSVGLHYLQLACVVAAAGAAVGIGGGLALVMYLTDLYARYYRLAHLAFRVDPATMIWAFLISFGTATVGALASTAKAARLLPVEALRAVVPPAFSVGWVERAGIYRHLNVVWRMIARNIARQPVKSTLGVLAIACASAILVVGGFFFDAIDFLFDIQFQQIERQDVTVAFSQPLSHRAVYAIGRLPGVLKVEAFRDVPVRLAAGYRSRQVSLSGIAQTAELHRLVDDHGRPLRMPPDGLVVSARLADVLGVHPGDPVTVEVLEGKRQTVQVTLMGLSGDLVGIAAYMDQKALANLLGESGNWSGARLSVDQQAAAPLYATLKRLPAVNAVAVRQAVITSFRKIMEESVRLSTSINFAFACVIAFGVAFNGMRIAYSERVQQLASLRVLGFTQAEVAWILLGEQFVLTAIALPAGLLLGYGVCGLLATRLTTDLYRLPLVVHAATFAYAFMVTGGAVVCSGLLVAAKIRRLDIVAVLKARET</sequence>
<evidence type="ECO:0000256" key="3">
    <source>
        <dbReference type="ARBA" id="ARBA00022475"/>
    </source>
</evidence>
<evidence type="ECO:0000256" key="4">
    <source>
        <dbReference type="ARBA" id="ARBA00022692"/>
    </source>
</evidence>
<evidence type="ECO:0000256" key="7">
    <source>
        <dbReference type="SAM" id="Phobius"/>
    </source>
</evidence>
<feature type="transmembrane region" description="Helical" evidence="7">
    <location>
        <begin position="435"/>
        <end position="455"/>
    </location>
</feature>
<feature type="transmembrane region" description="Helical" evidence="7">
    <location>
        <begin position="361"/>
        <end position="380"/>
    </location>
</feature>
<name>A0ABN9IKT5_9RALS</name>
<keyword evidence="5 7" id="KW-1133">Transmembrane helix</keyword>
<evidence type="ECO:0000256" key="5">
    <source>
        <dbReference type="ARBA" id="ARBA00022989"/>
    </source>
</evidence>
<dbReference type="PANTHER" id="PTHR30489">
    <property type="entry name" value="LIPOPROTEIN-RELEASING SYSTEM TRANSMEMBRANE PROTEIN LOLE"/>
    <property type="match status" value="1"/>
</dbReference>
<evidence type="ECO:0000259" key="8">
    <source>
        <dbReference type="Pfam" id="PF02687"/>
    </source>
</evidence>
<feature type="domain" description="ABC3 transporter permease C-terminal" evidence="8">
    <location>
        <begin position="272"/>
        <end position="388"/>
    </location>
</feature>
<feature type="transmembrane region" description="Helical" evidence="7">
    <location>
        <begin position="746"/>
        <end position="772"/>
    </location>
</feature>
<feature type="transmembrane region" description="Helical" evidence="7">
    <location>
        <begin position="312"/>
        <end position="341"/>
    </location>
</feature>
<evidence type="ECO:0000256" key="1">
    <source>
        <dbReference type="ARBA" id="ARBA00004651"/>
    </source>
</evidence>
<keyword evidence="6 7" id="KW-0472">Membrane</keyword>
<dbReference type="Proteomes" id="UP001189616">
    <property type="component" value="Unassembled WGS sequence"/>
</dbReference>
<keyword evidence="4 7" id="KW-0812">Transmembrane</keyword>
<comment type="subcellular location">
    <subcellularLocation>
        <location evidence="1">Cell membrane</location>
        <topology evidence="1">Multi-pass membrane protein</topology>
    </subcellularLocation>
</comment>
<dbReference type="Pfam" id="PF02687">
    <property type="entry name" value="FtsX"/>
    <property type="match status" value="2"/>
</dbReference>
<feature type="transmembrane region" description="Helical" evidence="7">
    <location>
        <begin position="664"/>
        <end position="683"/>
    </location>
</feature>
<keyword evidence="10" id="KW-1185">Reference proteome</keyword>
<dbReference type="PANTHER" id="PTHR30489:SF0">
    <property type="entry name" value="LIPOPROTEIN-RELEASING SYSTEM TRANSMEMBRANE PROTEIN LOLE"/>
    <property type="match status" value="1"/>
</dbReference>
<dbReference type="InterPro" id="IPR003838">
    <property type="entry name" value="ABC3_permease_C"/>
</dbReference>
<feature type="transmembrane region" description="Helical" evidence="7">
    <location>
        <begin position="704"/>
        <end position="734"/>
    </location>
</feature>
<comment type="similarity">
    <text evidence="2">Belongs to the ABC-4 integral membrane protein family. LolC/E subfamily.</text>
</comment>
<reference evidence="9 10" key="1">
    <citation type="submission" date="2023-07" db="EMBL/GenBank/DDBJ databases">
        <authorList>
            <person name="Peeters C."/>
        </authorList>
    </citation>
    <scope>NUCLEOTIDE SEQUENCE [LARGE SCALE GENOMIC DNA]</scope>
    <source>
        <strain evidence="9 10">LMG 7141</strain>
    </source>
</reference>
<dbReference type="InterPro" id="IPR051447">
    <property type="entry name" value="Lipoprotein-release_system"/>
</dbReference>